<dbReference type="Gene3D" id="3.40.50.1000">
    <property type="entry name" value="HAD superfamily/HAD-like"/>
    <property type="match status" value="1"/>
</dbReference>
<sequence>MASSYTQVLVLDFDGTVCLGDAPVFAYARLLDEALVAREATSSGRPSVRESVERFLTRAERGSGEAAGPSSEPKMGGAAETSETPGQHDAPALNDALEVIANSVDGYEAAERLARSRGITDEQLSVAYTGSREELASGSLETTAPDGLADLLGGLPERTQIVLVTNAPEAGVTQQLRTLGLAECFDEVVTSARKPAGMSGIIERLLAQNGLAEHPDRLLSVGDIWRNDLAPAAAFGCATALIERLEAPDARPTYRAPRIELLYPDIEAWARAAG</sequence>
<comment type="caution">
    <text evidence="2">The sequence shown here is derived from an EMBL/GenBank/DDBJ whole genome shotgun (WGS) entry which is preliminary data.</text>
</comment>
<dbReference type="Proteomes" id="UP000598775">
    <property type="component" value="Unassembled WGS sequence"/>
</dbReference>
<proteinExistence type="predicted"/>
<dbReference type="SUPFAM" id="SSF56784">
    <property type="entry name" value="HAD-like"/>
    <property type="match status" value="1"/>
</dbReference>
<organism evidence="2 3">
    <name type="scientific">Subtercola lobariae</name>
    <dbReference type="NCBI Taxonomy" id="1588641"/>
    <lineage>
        <taxon>Bacteria</taxon>
        <taxon>Bacillati</taxon>
        <taxon>Actinomycetota</taxon>
        <taxon>Actinomycetes</taxon>
        <taxon>Micrococcales</taxon>
        <taxon>Microbacteriaceae</taxon>
        <taxon>Subtercola</taxon>
    </lineage>
</organism>
<evidence type="ECO:0000256" key="1">
    <source>
        <dbReference type="SAM" id="MobiDB-lite"/>
    </source>
</evidence>
<dbReference type="PANTHER" id="PTHR43434:SF1">
    <property type="entry name" value="PHOSPHOGLYCOLATE PHOSPHATASE"/>
    <property type="match status" value="1"/>
</dbReference>
<dbReference type="InterPro" id="IPR023214">
    <property type="entry name" value="HAD_sf"/>
</dbReference>
<feature type="region of interest" description="Disordered" evidence="1">
    <location>
        <begin position="59"/>
        <end position="90"/>
    </location>
</feature>
<reference evidence="2 3" key="1">
    <citation type="journal article" date="2014" name="Int. J. Syst. Evol. Microbiol.">
        <title>Complete genome sequence of Corynebacterium casei LMG S-19264T (=DSM 44701T), isolated from a smear-ripened cheese.</title>
        <authorList>
            <consortium name="US DOE Joint Genome Institute (JGI-PGF)"/>
            <person name="Walter F."/>
            <person name="Albersmeier A."/>
            <person name="Kalinowski J."/>
            <person name="Ruckert C."/>
        </authorList>
    </citation>
    <scope>NUCLEOTIDE SEQUENCE [LARGE SCALE GENOMIC DNA]</scope>
    <source>
        <strain evidence="2 3">CGMCC 1.12976</strain>
    </source>
</reference>
<dbReference type="GO" id="GO:0005829">
    <property type="term" value="C:cytosol"/>
    <property type="evidence" value="ECO:0007669"/>
    <property type="project" value="TreeGrafter"/>
</dbReference>
<evidence type="ECO:0000313" key="3">
    <source>
        <dbReference type="Proteomes" id="UP000598775"/>
    </source>
</evidence>
<evidence type="ECO:0000313" key="2">
    <source>
        <dbReference type="EMBL" id="GGF35359.1"/>
    </source>
</evidence>
<dbReference type="GO" id="GO:0008967">
    <property type="term" value="F:phosphoglycolate phosphatase activity"/>
    <property type="evidence" value="ECO:0007669"/>
    <property type="project" value="TreeGrafter"/>
</dbReference>
<name>A0A917BC56_9MICO</name>
<gene>
    <name evidence="2" type="ORF">GCM10011399_30490</name>
</gene>
<dbReference type="AlphaFoldDB" id="A0A917BC56"/>
<keyword evidence="3" id="KW-1185">Reference proteome</keyword>
<dbReference type="InterPro" id="IPR050155">
    <property type="entry name" value="HAD-like_hydrolase_sf"/>
</dbReference>
<dbReference type="EMBL" id="BMGP01000006">
    <property type="protein sequence ID" value="GGF35359.1"/>
    <property type="molecule type" value="Genomic_DNA"/>
</dbReference>
<dbReference type="InterPro" id="IPR036412">
    <property type="entry name" value="HAD-like_sf"/>
</dbReference>
<dbReference type="GO" id="GO:0006281">
    <property type="term" value="P:DNA repair"/>
    <property type="evidence" value="ECO:0007669"/>
    <property type="project" value="TreeGrafter"/>
</dbReference>
<evidence type="ECO:0008006" key="4">
    <source>
        <dbReference type="Google" id="ProtNLM"/>
    </source>
</evidence>
<protein>
    <recommendedName>
        <fullName evidence="4">HAD family hydrolase</fullName>
    </recommendedName>
</protein>
<dbReference type="Pfam" id="PF00702">
    <property type="entry name" value="Hydrolase"/>
    <property type="match status" value="1"/>
</dbReference>
<accession>A0A917BC56</accession>
<dbReference type="RefSeq" id="WP_188679765.1">
    <property type="nucleotide sequence ID" value="NZ_BMGP01000006.1"/>
</dbReference>
<dbReference type="PANTHER" id="PTHR43434">
    <property type="entry name" value="PHOSPHOGLYCOLATE PHOSPHATASE"/>
    <property type="match status" value="1"/>
</dbReference>